<dbReference type="SUPFAM" id="SSF102114">
    <property type="entry name" value="Radical SAM enzymes"/>
    <property type="match status" value="1"/>
</dbReference>
<dbReference type="PROSITE" id="PS51918">
    <property type="entry name" value="RADICAL_SAM"/>
    <property type="match status" value="1"/>
</dbReference>
<dbReference type="SFLD" id="SFLDG01060">
    <property type="entry name" value="BATS_domain_containing"/>
    <property type="match status" value="1"/>
</dbReference>
<dbReference type="InterPro" id="IPR013785">
    <property type="entry name" value="Aldolase_TIM"/>
</dbReference>
<dbReference type="InterPro" id="IPR007197">
    <property type="entry name" value="rSAM"/>
</dbReference>
<keyword evidence="4" id="KW-0479">Metal-binding</keyword>
<evidence type="ECO:0000256" key="4">
    <source>
        <dbReference type="ARBA" id="ARBA00022723"/>
    </source>
</evidence>
<feature type="domain" description="Radical SAM core" evidence="8">
    <location>
        <begin position="76"/>
        <end position="298"/>
    </location>
</feature>
<dbReference type="GO" id="GO:0003824">
    <property type="term" value="F:catalytic activity"/>
    <property type="evidence" value="ECO:0007669"/>
    <property type="project" value="InterPro"/>
</dbReference>
<evidence type="ECO:0000256" key="1">
    <source>
        <dbReference type="ARBA" id="ARBA00001966"/>
    </source>
</evidence>
<dbReference type="CDD" id="cd01335">
    <property type="entry name" value="Radical_SAM"/>
    <property type="match status" value="1"/>
</dbReference>
<dbReference type="GO" id="GO:0005506">
    <property type="term" value="F:iron ion binding"/>
    <property type="evidence" value="ECO:0007669"/>
    <property type="project" value="InterPro"/>
</dbReference>
<dbReference type="SFLD" id="SFLDS00029">
    <property type="entry name" value="Radical_SAM"/>
    <property type="match status" value="1"/>
</dbReference>
<dbReference type="Pfam" id="PF04055">
    <property type="entry name" value="Radical_SAM"/>
    <property type="match status" value="1"/>
</dbReference>
<accession>A0A3B1CLX8</accession>
<dbReference type="InterPro" id="IPR010722">
    <property type="entry name" value="BATS_dom"/>
</dbReference>
<sequence>MPNRTFLEVWKSIQGRALDDAFRRIENSTPLHIREALTKIPVSSEGFLSLLSSAADGEISSIEKSAKELTAQRFGHTVNLYIPLYLSNVCVNNCIYCHFGKDQPKKEKTLSLEELKGEAEKLLEGGYKNILLVAGESRREVPLVFIENSVKLLKNLGFSFVGIETQAFDVDEYKRLGAAGLDGVTIYQETYDKDIYDTVHLSGPKKNFEWRIEAAERVARAGIRFLGMGFLLGLGDWRREAVNLVSHVKFIQKRFWQTSVSISFPRIHEAPENFDISHRPSDAEFTRLILAMRLANPDSPLTLSTRETPELRDRLFGVGINQVSAGSKTSPGAYSTLGPEETADEQFPVVDGRSAVDIVKALRKKGLDQVWKDWDINLKPVSGQAP</sequence>
<evidence type="ECO:0000256" key="3">
    <source>
        <dbReference type="ARBA" id="ARBA00022691"/>
    </source>
</evidence>
<organism evidence="9">
    <name type="scientific">hydrothermal vent metagenome</name>
    <dbReference type="NCBI Taxonomy" id="652676"/>
    <lineage>
        <taxon>unclassified sequences</taxon>
        <taxon>metagenomes</taxon>
        <taxon>ecological metagenomes</taxon>
    </lineage>
</organism>
<dbReference type="GO" id="GO:0051539">
    <property type="term" value="F:4 iron, 4 sulfur cluster binding"/>
    <property type="evidence" value="ECO:0007669"/>
    <property type="project" value="UniProtKB-KW"/>
</dbReference>
<evidence type="ECO:0000259" key="8">
    <source>
        <dbReference type="PROSITE" id="PS51918"/>
    </source>
</evidence>
<gene>
    <name evidence="9" type="ORF">MNBD_NITROSPINAE02-754</name>
</gene>
<protein>
    <recommendedName>
        <fullName evidence="8">Radical SAM core domain-containing protein</fullName>
    </recommendedName>
</protein>
<evidence type="ECO:0000256" key="7">
    <source>
        <dbReference type="ARBA" id="ARBA00034078"/>
    </source>
</evidence>
<dbReference type="Gene3D" id="3.20.20.70">
    <property type="entry name" value="Aldolase class I"/>
    <property type="match status" value="1"/>
</dbReference>
<evidence type="ECO:0000313" key="9">
    <source>
        <dbReference type="EMBL" id="VAX19875.1"/>
    </source>
</evidence>
<keyword evidence="5" id="KW-0408">Iron</keyword>
<dbReference type="GO" id="GO:0009228">
    <property type="term" value="P:thiamine biosynthetic process"/>
    <property type="evidence" value="ECO:0007669"/>
    <property type="project" value="InterPro"/>
</dbReference>
<dbReference type="InterPro" id="IPR006638">
    <property type="entry name" value="Elp3/MiaA/NifB-like_rSAM"/>
</dbReference>
<dbReference type="PANTHER" id="PTHR43583:SF1">
    <property type="entry name" value="2-IMINOACETATE SYNTHASE"/>
    <property type="match status" value="1"/>
</dbReference>
<dbReference type="InterPro" id="IPR012726">
    <property type="entry name" value="ThiH"/>
</dbReference>
<keyword evidence="3" id="KW-0949">S-adenosyl-L-methionine</keyword>
<comment type="cofactor">
    <cofactor evidence="1">
        <name>[4Fe-4S] cluster</name>
        <dbReference type="ChEBI" id="CHEBI:49883"/>
    </cofactor>
</comment>
<dbReference type="SFLD" id="SFLDG01081">
    <property type="entry name" value="cleavage_of_the_Ca-Cb_bond_in"/>
    <property type="match status" value="1"/>
</dbReference>
<comment type="cofactor">
    <cofactor evidence="7">
        <name>[2Fe-2S] cluster</name>
        <dbReference type="ChEBI" id="CHEBI:190135"/>
    </cofactor>
</comment>
<proteinExistence type="predicted"/>
<dbReference type="InterPro" id="IPR034428">
    <property type="entry name" value="ThiH/NoCL/HydG-like"/>
</dbReference>
<reference evidence="9" key="1">
    <citation type="submission" date="2018-06" db="EMBL/GenBank/DDBJ databases">
        <authorList>
            <person name="Zhirakovskaya E."/>
        </authorList>
    </citation>
    <scope>NUCLEOTIDE SEQUENCE</scope>
</reference>
<evidence type="ECO:0000256" key="2">
    <source>
        <dbReference type="ARBA" id="ARBA00022485"/>
    </source>
</evidence>
<dbReference type="NCBIfam" id="TIGR02351">
    <property type="entry name" value="thiH"/>
    <property type="match status" value="1"/>
</dbReference>
<dbReference type="SMART" id="SM00729">
    <property type="entry name" value="Elp3"/>
    <property type="match status" value="1"/>
</dbReference>
<dbReference type="EMBL" id="UOGE01000049">
    <property type="protein sequence ID" value="VAX19875.1"/>
    <property type="molecule type" value="Genomic_DNA"/>
</dbReference>
<evidence type="ECO:0000256" key="6">
    <source>
        <dbReference type="ARBA" id="ARBA00023014"/>
    </source>
</evidence>
<dbReference type="PANTHER" id="PTHR43583">
    <property type="entry name" value="2-IMINOACETATE SYNTHASE"/>
    <property type="match status" value="1"/>
</dbReference>
<dbReference type="SMART" id="SM00876">
    <property type="entry name" value="BATS"/>
    <property type="match status" value="1"/>
</dbReference>
<dbReference type="Pfam" id="PF06968">
    <property type="entry name" value="BATS"/>
    <property type="match status" value="1"/>
</dbReference>
<evidence type="ECO:0000256" key="5">
    <source>
        <dbReference type="ARBA" id="ARBA00023004"/>
    </source>
</evidence>
<name>A0A3B1CLX8_9ZZZZ</name>
<keyword evidence="6" id="KW-0411">Iron-sulfur</keyword>
<keyword evidence="2" id="KW-0004">4Fe-4S</keyword>
<dbReference type="AlphaFoldDB" id="A0A3B1CLX8"/>
<dbReference type="InterPro" id="IPR058240">
    <property type="entry name" value="rSAM_sf"/>
</dbReference>